<dbReference type="AlphaFoldDB" id="A0AA43QYS9"/>
<keyword evidence="1" id="KW-0812">Transmembrane</keyword>
<organism evidence="2 3">
    <name type="scientific">Mycoplasmopsis arginini</name>
    <name type="common">Mycoplasma arginini</name>
    <dbReference type="NCBI Taxonomy" id="2094"/>
    <lineage>
        <taxon>Bacteria</taxon>
        <taxon>Bacillati</taxon>
        <taxon>Mycoplasmatota</taxon>
        <taxon>Mycoplasmoidales</taxon>
        <taxon>Metamycoplasmataceae</taxon>
        <taxon>Mycoplasmopsis</taxon>
    </lineage>
</organism>
<proteinExistence type="predicted"/>
<protein>
    <submittedName>
        <fullName evidence="2">Uncharacterized protein</fullName>
    </submittedName>
</protein>
<dbReference type="Proteomes" id="UP001162175">
    <property type="component" value="Unassembled WGS sequence"/>
</dbReference>
<accession>A0AA43QYS9</accession>
<evidence type="ECO:0000313" key="3">
    <source>
        <dbReference type="Proteomes" id="UP001162175"/>
    </source>
</evidence>
<name>A0AA43QYS9_MYCAR</name>
<feature type="transmembrane region" description="Helical" evidence="1">
    <location>
        <begin position="7"/>
        <end position="28"/>
    </location>
</feature>
<keyword evidence="1" id="KW-1133">Transmembrane helix</keyword>
<gene>
    <name evidence="2" type="ORF">DCBHLPFO_00787</name>
</gene>
<comment type="caution">
    <text evidence="2">The sequence shown here is derived from an EMBL/GenBank/DDBJ whole genome shotgun (WGS) entry which is preliminary data.</text>
</comment>
<sequence>MSSVAASWITSITSSLVIIPISLSSWFVTGKTDISYSLKIFAALSCLSFALRDFTGEYISSILAFGFAKTISSSVKTPSNFWVGLTT</sequence>
<reference evidence="2" key="1">
    <citation type="submission" date="2022-11" db="EMBL/GenBank/DDBJ databases">
        <title>Draft genome of Mycoplasma arginini isolated from fly.</title>
        <authorList>
            <person name="Severgnini M."/>
            <person name="Gioia G."/>
            <person name="Cremonesi P."/>
            <person name="Moroni P."/>
            <person name="Addis M.F."/>
            <person name="Castiglioni B."/>
        </authorList>
    </citation>
    <scope>NUCLEOTIDE SEQUENCE</scope>
    <source>
        <strain evidence="2">QMP CG1-1632</strain>
    </source>
</reference>
<evidence type="ECO:0000313" key="2">
    <source>
        <dbReference type="EMBL" id="MDI3349786.1"/>
    </source>
</evidence>
<dbReference type="EMBL" id="JAPFAR010000123">
    <property type="protein sequence ID" value="MDI3349786.1"/>
    <property type="molecule type" value="Genomic_DNA"/>
</dbReference>
<keyword evidence="1" id="KW-0472">Membrane</keyword>
<evidence type="ECO:0000256" key="1">
    <source>
        <dbReference type="SAM" id="Phobius"/>
    </source>
</evidence>